<dbReference type="AlphaFoldDB" id="A0A813DX94"/>
<dbReference type="Gene3D" id="3.40.50.300">
    <property type="entry name" value="P-loop containing nucleotide triphosphate hydrolases"/>
    <property type="match status" value="1"/>
</dbReference>
<evidence type="ECO:0000313" key="4">
    <source>
        <dbReference type="EMBL" id="CAE8591001.1"/>
    </source>
</evidence>
<dbReference type="InterPro" id="IPR027417">
    <property type="entry name" value="P-loop_NTPase"/>
</dbReference>
<reference evidence="4" key="1">
    <citation type="submission" date="2021-02" db="EMBL/GenBank/DDBJ databases">
        <authorList>
            <person name="Dougan E. K."/>
            <person name="Rhodes N."/>
            <person name="Thang M."/>
            <person name="Chan C."/>
        </authorList>
    </citation>
    <scope>NUCLEOTIDE SEQUENCE</scope>
</reference>
<evidence type="ECO:0000259" key="2">
    <source>
        <dbReference type="PROSITE" id="PS51192"/>
    </source>
</evidence>
<dbReference type="GO" id="GO:0005524">
    <property type="term" value="F:ATP binding"/>
    <property type="evidence" value="ECO:0007669"/>
    <property type="project" value="InterPro"/>
</dbReference>
<evidence type="ECO:0000313" key="5">
    <source>
        <dbReference type="Proteomes" id="UP000654075"/>
    </source>
</evidence>
<dbReference type="InterPro" id="IPR049730">
    <property type="entry name" value="SNF2/RAD54-like_C"/>
</dbReference>
<keyword evidence="1" id="KW-0378">Hydrolase</keyword>
<dbReference type="EMBL" id="CAJNNV010004626">
    <property type="protein sequence ID" value="CAE8591001.1"/>
    <property type="molecule type" value="Genomic_DNA"/>
</dbReference>
<dbReference type="Pfam" id="PF00176">
    <property type="entry name" value="SNF2-rel_dom"/>
    <property type="match status" value="1"/>
</dbReference>
<dbReference type="OrthoDB" id="2801544at2759"/>
<accession>A0A813DX94</accession>
<feature type="non-terminal residue" evidence="4">
    <location>
        <position position="1"/>
    </location>
</feature>
<dbReference type="InterPro" id="IPR014001">
    <property type="entry name" value="Helicase_ATP-bd"/>
</dbReference>
<dbReference type="Gene3D" id="3.40.50.10810">
    <property type="entry name" value="Tandem AAA-ATPase domain"/>
    <property type="match status" value="1"/>
</dbReference>
<dbReference type="InterPro" id="IPR001650">
    <property type="entry name" value="Helicase_C-like"/>
</dbReference>
<name>A0A813DX94_POLGL</name>
<dbReference type="GO" id="GO:0006281">
    <property type="term" value="P:DNA repair"/>
    <property type="evidence" value="ECO:0007669"/>
    <property type="project" value="TreeGrafter"/>
</dbReference>
<dbReference type="InterPro" id="IPR038718">
    <property type="entry name" value="SNF2-like_sf"/>
</dbReference>
<comment type="caution">
    <text evidence="4">The sequence shown here is derived from an EMBL/GenBank/DDBJ whole genome shotgun (WGS) entry which is preliminary data.</text>
</comment>
<dbReference type="PANTHER" id="PTHR45766">
    <property type="entry name" value="DNA ANNEALING HELICASE AND ENDONUCLEASE ZRANB3 FAMILY MEMBER"/>
    <property type="match status" value="1"/>
</dbReference>
<dbReference type="Proteomes" id="UP000654075">
    <property type="component" value="Unassembled WGS sequence"/>
</dbReference>
<organism evidence="4 5">
    <name type="scientific">Polarella glacialis</name>
    <name type="common">Dinoflagellate</name>
    <dbReference type="NCBI Taxonomy" id="89957"/>
    <lineage>
        <taxon>Eukaryota</taxon>
        <taxon>Sar</taxon>
        <taxon>Alveolata</taxon>
        <taxon>Dinophyceae</taxon>
        <taxon>Suessiales</taxon>
        <taxon>Suessiaceae</taxon>
        <taxon>Polarella</taxon>
    </lineage>
</organism>
<dbReference type="CDD" id="cd18793">
    <property type="entry name" value="SF2_C_SNF"/>
    <property type="match status" value="1"/>
</dbReference>
<dbReference type="PANTHER" id="PTHR45766:SF6">
    <property type="entry name" value="SWI_SNF-RELATED MATRIX-ASSOCIATED ACTIN-DEPENDENT REGULATOR OF CHROMATIN SUBFAMILY A-LIKE PROTEIN 1"/>
    <property type="match status" value="1"/>
</dbReference>
<feature type="domain" description="Helicase ATP-binding" evidence="2">
    <location>
        <begin position="1"/>
        <end position="139"/>
    </location>
</feature>
<feature type="non-terminal residue" evidence="4">
    <location>
        <position position="362"/>
    </location>
</feature>
<protein>
    <submittedName>
        <fullName evidence="4">Uncharacterized protein</fullName>
    </submittedName>
</protein>
<proteinExistence type="predicted"/>
<dbReference type="SMART" id="SM00490">
    <property type="entry name" value="HELICc"/>
    <property type="match status" value="1"/>
</dbReference>
<dbReference type="Pfam" id="PF00271">
    <property type="entry name" value="Helicase_C"/>
    <property type="match status" value="1"/>
</dbReference>
<dbReference type="GO" id="GO:0031297">
    <property type="term" value="P:replication fork processing"/>
    <property type="evidence" value="ECO:0007669"/>
    <property type="project" value="TreeGrafter"/>
</dbReference>
<keyword evidence="5" id="KW-1185">Reference proteome</keyword>
<dbReference type="PROSITE" id="PS51194">
    <property type="entry name" value="HELICASE_CTER"/>
    <property type="match status" value="1"/>
</dbReference>
<feature type="domain" description="Helicase C-terminal" evidence="3">
    <location>
        <begin position="237"/>
        <end position="362"/>
    </location>
</feature>
<dbReference type="SUPFAM" id="SSF52540">
    <property type="entry name" value="P-loop containing nucleoside triphosphate hydrolases"/>
    <property type="match status" value="2"/>
</dbReference>
<dbReference type="PROSITE" id="PS51192">
    <property type="entry name" value="HELICASE_ATP_BIND_1"/>
    <property type="match status" value="1"/>
</dbReference>
<dbReference type="GO" id="GO:0016787">
    <property type="term" value="F:hydrolase activity"/>
    <property type="evidence" value="ECO:0007669"/>
    <property type="project" value="UniProtKB-KW"/>
</dbReference>
<evidence type="ECO:0000259" key="3">
    <source>
        <dbReference type="PROSITE" id="PS51194"/>
    </source>
</evidence>
<gene>
    <name evidence="4" type="ORF">PGLA1383_LOCUS9697</name>
</gene>
<evidence type="ECO:0000256" key="1">
    <source>
        <dbReference type="ARBA" id="ARBA00022801"/>
    </source>
</evidence>
<dbReference type="GO" id="GO:0043596">
    <property type="term" value="C:nuclear replication fork"/>
    <property type="evidence" value="ECO:0007669"/>
    <property type="project" value="TreeGrafter"/>
</dbReference>
<dbReference type="InterPro" id="IPR000330">
    <property type="entry name" value="SNF2_N"/>
</dbReference>
<sequence length="362" mass="39801">ALTIIAHYLDEEGPALVVTPSSLGAVWRSQARRWLKELRPSEVQLVTSTKDAPRPTSKLVIVSYATFVRNKAFTTTFSGEPWKIVVCDEAHNLRNPTSQRGKLLLPVLHAARRKVLVTGTPTPKQASEAYTLLHALRCLGCGFKEWCTRYGAARTEHREAEVAALLLEVMVRRMKADVMDQLPPKQRKRIELQLPASSAAAVKRLQAQALEGGGGRGAKGDSHFEQLARLKEVAAQDYVDYLLGASKEKFLLFAHHLPMLDAVTLAVTRRNVDCIRIDGSTKVEDRPGLVQRFQEEPSCRVAVLSIMAAGEGLTLTAAARVVFCELCPAVPGVIEQAEARVHRLGQKAGQVDIHFLVVEGTH</sequence>